<sequence>MVVLSALSFSVVAADDWNEATYDEEDDIRVYTRHVEGSDTLAFKAITYVSGSLTAGVALLQDAPRTKDWVFNCKIMEEIELISDTQGIYYMITNMPWPVKDRDSITETRVSQDQESLVVRVDMKARNDVFPSNDDFIRIREMNGYWLFTPKEGNQIEVIYEAHADPGGGLPSWLVNSFLVDAPLNTLRGFRQLIGEEIYQKADRAFIREAK</sequence>
<evidence type="ECO:0000313" key="2">
    <source>
        <dbReference type="EMBL" id="CUS42837.1"/>
    </source>
</evidence>
<dbReference type="InterPro" id="IPR002913">
    <property type="entry name" value="START_lipid-bd_dom"/>
</dbReference>
<dbReference type="InterPro" id="IPR051213">
    <property type="entry name" value="START_lipid_transfer"/>
</dbReference>
<dbReference type="GO" id="GO:0006508">
    <property type="term" value="P:proteolysis"/>
    <property type="evidence" value="ECO:0007669"/>
    <property type="project" value="UniProtKB-KW"/>
</dbReference>
<dbReference type="PROSITE" id="PS50848">
    <property type="entry name" value="START"/>
    <property type="match status" value="1"/>
</dbReference>
<organism evidence="2">
    <name type="scientific">hydrothermal vent metagenome</name>
    <dbReference type="NCBI Taxonomy" id="652676"/>
    <lineage>
        <taxon>unclassified sequences</taxon>
        <taxon>metagenomes</taxon>
        <taxon>ecological metagenomes</taxon>
    </lineage>
</organism>
<dbReference type="SUPFAM" id="SSF55961">
    <property type="entry name" value="Bet v1-like"/>
    <property type="match status" value="1"/>
</dbReference>
<dbReference type="PANTHER" id="PTHR19308:SF14">
    <property type="entry name" value="START DOMAIN-CONTAINING PROTEIN"/>
    <property type="match status" value="1"/>
</dbReference>
<dbReference type="InterPro" id="IPR023393">
    <property type="entry name" value="START-like_dom_sf"/>
</dbReference>
<dbReference type="GO" id="GO:0008289">
    <property type="term" value="F:lipid binding"/>
    <property type="evidence" value="ECO:0007669"/>
    <property type="project" value="InterPro"/>
</dbReference>
<dbReference type="InterPro" id="IPR028347">
    <property type="entry name" value="START_dom_prot"/>
</dbReference>
<evidence type="ECO:0000259" key="1">
    <source>
        <dbReference type="PROSITE" id="PS50848"/>
    </source>
</evidence>
<dbReference type="GO" id="GO:0005737">
    <property type="term" value="C:cytoplasm"/>
    <property type="evidence" value="ECO:0007669"/>
    <property type="project" value="UniProtKB-ARBA"/>
</dbReference>
<dbReference type="Pfam" id="PF01852">
    <property type="entry name" value="START"/>
    <property type="match status" value="1"/>
</dbReference>
<name>A0A160TGZ0_9ZZZZ</name>
<dbReference type="PIRSF" id="PIRSF039033">
    <property type="entry name" value="START_dom"/>
    <property type="match status" value="1"/>
</dbReference>
<gene>
    <name evidence="2" type="ORF">MGWOODY_Tha2913</name>
</gene>
<dbReference type="CDD" id="cd08876">
    <property type="entry name" value="START_1"/>
    <property type="match status" value="1"/>
</dbReference>
<dbReference type="AlphaFoldDB" id="A0A160TGZ0"/>
<accession>A0A160TGZ0</accession>
<protein>
    <submittedName>
        <fullName evidence="2">Collagenase and related proteases</fullName>
    </submittedName>
</protein>
<dbReference type="PANTHER" id="PTHR19308">
    <property type="entry name" value="PHOSPHATIDYLCHOLINE TRANSFER PROTEIN"/>
    <property type="match status" value="1"/>
</dbReference>
<dbReference type="Gene3D" id="3.30.530.20">
    <property type="match status" value="1"/>
</dbReference>
<feature type="domain" description="START" evidence="1">
    <location>
        <begin position="1"/>
        <end position="179"/>
    </location>
</feature>
<keyword evidence="2" id="KW-0378">Hydrolase</keyword>
<keyword evidence="2" id="KW-0645">Protease</keyword>
<reference evidence="2" key="1">
    <citation type="submission" date="2015-10" db="EMBL/GenBank/DDBJ databases">
        <authorList>
            <person name="Gilbert D.G."/>
        </authorList>
    </citation>
    <scope>NUCLEOTIDE SEQUENCE</scope>
</reference>
<proteinExistence type="predicted"/>
<dbReference type="EMBL" id="CZQC01000071">
    <property type="protein sequence ID" value="CUS42837.1"/>
    <property type="molecule type" value="Genomic_DNA"/>
</dbReference>
<dbReference type="GO" id="GO:0008233">
    <property type="term" value="F:peptidase activity"/>
    <property type="evidence" value="ECO:0007669"/>
    <property type="project" value="UniProtKB-KW"/>
</dbReference>